<proteinExistence type="predicted"/>
<accession>A0A2I2GQK7</accession>
<dbReference type="OrthoDB" id="4488819at2759"/>
<dbReference type="GeneID" id="36556020"/>
<dbReference type="RefSeq" id="XP_024710468.1">
    <property type="nucleotide sequence ID" value="XM_024848321.1"/>
</dbReference>
<comment type="caution">
    <text evidence="1">The sequence shown here is derived from an EMBL/GenBank/DDBJ whole genome shotgun (WGS) entry which is preliminary data.</text>
</comment>
<dbReference type="Proteomes" id="UP000234275">
    <property type="component" value="Unassembled WGS sequence"/>
</dbReference>
<reference evidence="1 2" key="1">
    <citation type="submission" date="2016-12" db="EMBL/GenBank/DDBJ databases">
        <title>The genomes of Aspergillus section Nigri reveals drivers in fungal speciation.</title>
        <authorList>
            <consortium name="DOE Joint Genome Institute"/>
            <person name="Vesth T.C."/>
            <person name="Nybo J."/>
            <person name="Theobald S."/>
            <person name="Brandl J."/>
            <person name="Frisvad J.C."/>
            <person name="Nielsen K.F."/>
            <person name="Lyhne E.K."/>
            <person name="Kogle M.E."/>
            <person name="Kuo A."/>
            <person name="Riley R."/>
            <person name="Clum A."/>
            <person name="Nolan M."/>
            <person name="Lipzen A."/>
            <person name="Salamov A."/>
            <person name="Henrissat B."/>
            <person name="Wiebenga A."/>
            <person name="De Vries R.P."/>
            <person name="Grigoriev I.V."/>
            <person name="Mortensen U.H."/>
            <person name="Andersen M.R."/>
            <person name="Baker S.E."/>
        </authorList>
    </citation>
    <scope>NUCLEOTIDE SEQUENCE [LARGE SCALE GENOMIC DNA]</scope>
    <source>
        <strain evidence="1 2">IBT 23096</strain>
    </source>
</reference>
<keyword evidence="2" id="KW-1185">Reference proteome</keyword>
<evidence type="ECO:0000313" key="1">
    <source>
        <dbReference type="EMBL" id="PLB55166.1"/>
    </source>
</evidence>
<sequence>MIDEANTALAALIIAIVAMFIASVQLLQQLFGTADGYRRCPESIIGPWSELTRLSWRWSEFRFETKYTTPLIVSYDADERANDPRIVGINDTTPPRELQQTIHNCDHEVCNRPTARWRQKLSLVRGRRRRQLATAPGDQVSWTLLLRMIHNCQARWRVNGPSLSEKQALEGPLMPPSTAERDFGVVYVERSWDLMIPEVTRPLATSTLGDIVVIAHRMGMRWLDLRFSEGFLRAEGNGHSLSATLLRGLGPVFQYSFEKKAHAIQMHEINGGEPAFEWVPGKDALVPTKEADMMACGILVGDSMLGLSNFHLAGSDDAETHHLLRLALIRLGVAKEVATRLSDGYSQRGIVNGWQSRSSFALGDLVGLLSPFIPLPGSDINLIVNPIRTSQVGSSFLFWESREIFLLRLKETVQQRKRADVARERSNLDMICDYLTELHDQYPDDFFDRWEKDPYVKQSTGRTDATSSHINTGKQRYLQRLYEMHTRTTQYFSERPEHFKFLVAEYINIVADAWPRATENARQGKARNTKGKFEGPRNQWHENGHVILDSLEDLLRKMEGRFGGRDGAMDAWWMLVLRGMSWYMSVWITVPTSLVPSYCYASQSVVYVS</sequence>
<dbReference type="EMBL" id="MSFO01000001">
    <property type="protein sequence ID" value="PLB55166.1"/>
    <property type="molecule type" value="Genomic_DNA"/>
</dbReference>
<organism evidence="1 2">
    <name type="scientific">Aspergillus steynii IBT 23096</name>
    <dbReference type="NCBI Taxonomy" id="1392250"/>
    <lineage>
        <taxon>Eukaryota</taxon>
        <taxon>Fungi</taxon>
        <taxon>Dikarya</taxon>
        <taxon>Ascomycota</taxon>
        <taxon>Pezizomycotina</taxon>
        <taxon>Eurotiomycetes</taxon>
        <taxon>Eurotiomycetidae</taxon>
        <taxon>Eurotiales</taxon>
        <taxon>Aspergillaceae</taxon>
        <taxon>Aspergillus</taxon>
        <taxon>Aspergillus subgen. Circumdati</taxon>
    </lineage>
</organism>
<evidence type="ECO:0000313" key="2">
    <source>
        <dbReference type="Proteomes" id="UP000234275"/>
    </source>
</evidence>
<protein>
    <submittedName>
        <fullName evidence="1">Uncharacterized protein</fullName>
    </submittedName>
</protein>
<dbReference type="AlphaFoldDB" id="A0A2I2GQK7"/>
<dbReference type="STRING" id="1392250.A0A2I2GQK7"/>
<name>A0A2I2GQK7_9EURO</name>
<dbReference type="VEuPathDB" id="FungiDB:P170DRAFT_432705"/>
<gene>
    <name evidence="1" type="ORF">P170DRAFT_432705</name>
</gene>